<dbReference type="SMART" id="SM00668">
    <property type="entry name" value="CTLH"/>
    <property type="match status" value="1"/>
</dbReference>
<dbReference type="InterPro" id="IPR050618">
    <property type="entry name" value="Ubq-SigPath_Reg"/>
</dbReference>
<protein>
    <recommendedName>
        <fullName evidence="1">CTLH domain-containing protein</fullName>
    </recommendedName>
</protein>
<dbReference type="InterPro" id="IPR006595">
    <property type="entry name" value="CTLH_C"/>
</dbReference>
<sequence length="404" mass="44428">MGADKVYERKSFSKEEWNDAVAACTAPLLGDGRGNVAGMGLNSGGADGSTSAEPSIPKLLLNYFVCMGFEESSVRMAREMGYVKSNKDAQEFNDLYKIRERAHISKLIKTGRVSEAMEEINSTFGIEVLECGAAGPSKDGNGGASFSGYVGSSDGKDDLHFKLLLLDLIEKIRKHDRDTAGSQGTDDDFVLELIKYSQEKLALKAASNKTYMAELELVMTLLLFPKGGDSKVKLPKSLKNLYSLSLRSHIAELVNRKLLRCLHSQVATHASQVGKFPDLIGFSSGIAGKPFSHYNEILMVRPKEDVGQHLTTDSLAELRDSDDGRLRSTATSANDDWSWTTDMIKEQQEDGQVKSAAISMDKASSNDDFDLSEARLVQVMKLWAWCENQLHSNDIGVPRVHRSM</sequence>
<name>A0A7G3ZAH3_9SACH</name>
<dbReference type="EMBL" id="CP059246">
    <property type="protein sequence ID" value="QLL30509.1"/>
    <property type="molecule type" value="Genomic_DNA"/>
</dbReference>
<keyword evidence="3" id="KW-1185">Reference proteome</keyword>
<gene>
    <name evidence="2" type="ORF">HG536_0A03270</name>
</gene>
<feature type="domain" description="CTLH" evidence="1">
    <location>
        <begin position="97"/>
        <end position="179"/>
    </location>
</feature>
<dbReference type="KEGG" id="tgb:HG536_0A03270"/>
<reference evidence="2 3" key="1">
    <citation type="submission" date="2020-06" db="EMBL/GenBank/DDBJ databases">
        <title>The yeast mating-type switching endonuclease HO is a domesticated member of an unorthodox homing genetic element family.</title>
        <authorList>
            <person name="Coughlan A.Y."/>
            <person name="Lombardi L."/>
            <person name="Braun-Galleani S."/>
            <person name="Martos A.R."/>
            <person name="Galeote V."/>
            <person name="Bigey F."/>
            <person name="Dequin S."/>
            <person name="Byrne K.P."/>
            <person name="Wolfe K.H."/>
        </authorList>
    </citation>
    <scope>NUCLEOTIDE SEQUENCE [LARGE SCALE GENOMIC DNA]</scope>
    <source>
        <strain evidence="2 3">CBS764</strain>
    </source>
</reference>
<proteinExistence type="predicted"/>
<dbReference type="PANTHER" id="PTHR12864">
    <property type="entry name" value="RAN BINDING PROTEIN 9-RELATED"/>
    <property type="match status" value="1"/>
</dbReference>
<organism evidence="2 3">
    <name type="scientific">Torulaspora globosa</name>
    <dbReference type="NCBI Taxonomy" id="48254"/>
    <lineage>
        <taxon>Eukaryota</taxon>
        <taxon>Fungi</taxon>
        <taxon>Dikarya</taxon>
        <taxon>Ascomycota</taxon>
        <taxon>Saccharomycotina</taxon>
        <taxon>Saccharomycetes</taxon>
        <taxon>Saccharomycetales</taxon>
        <taxon>Saccharomycetaceae</taxon>
        <taxon>Torulaspora</taxon>
    </lineage>
</organism>
<dbReference type="OrthoDB" id="2415936at2759"/>
<dbReference type="SMART" id="SM00757">
    <property type="entry name" value="CRA"/>
    <property type="match status" value="1"/>
</dbReference>
<dbReference type="Proteomes" id="UP000515788">
    <property type="component" value="Chromosome 1"/>
</dbReference>
<evidence type="ECO:0000259" key="1">
    <source>
        <dbReference type="PROSITE" id="PS50897"/>
    </source>
</evidence>
<accession>A0A7G3ZAH3</accession>
<dbReference type="RefSeq" id="XP_037137184.1">
    <property type="nucleotide sequence ID" value="XM_037281289.1"/>
</dbReference>
<dbReference type="PROSITE" id="PS50897">
    <property type="entry name" value="CTLH"/>
    <property type="match status" value="1"/>
</dbReference>
<dbReference type="InterPro" id="IPR024964">
    <property type="entry name" value="CTLH/CRA"/>
</dbReference>
<dbReference type="InterPro" id="IPR013144">
    <property type="entry name" value="CRA_dom"/>
</dbReference>
<dbReference type="GeneID" id="59323606"/>
<evidence type="ECO:0000313" key="3">
    <source>
        <dbReference type="Proteomes" id="UP000515788"/>
    </source>
</evidence>
<dbReference type="AlphaFoldDB" id="A0A7G3ZAH3"/>
<evidence type="ECO:0000313" key="2">
    <source>
        <dbReference type="EMBL" id="QLL30509.1"/>
    </source>
</evidence>
<dbReference type="Pfam" id="PF10607">
    <property type="entry name" value="CTLH"/>
    <property type="match status" value="1"/>
</dbReference>